<sequence length="135" mass="16010">MLTFRSILFGRTINGRGVYDRATELSPSYISQVQKTRSGFISICFYFTFQDLKTYDSVTMESFKEVCRARNLLEDDGEWRDCLREASNFQMPAKLRQLFSFICVFCNPMSPLELWEEFKTYLWEDFLIHTSVQQC</sequence>
<keyword evidence="2" id="KW-1185">Reference proteome</keyword>
<organism evidence="1 2">
    <name type="scientific">Araneus ventricosus</name>
    <name type="common">Orbweaver spider</name>
    <name type="synonym">Epeira ventricosa</name>
    <dbReference type="NCBI Taxonomy" id="182803"/>
    <lineage>
        <taxon>Eukaryota</taxon>
        <taxon>Metazoa</taxon>
        <taxon>Ecdysozoa</taxon>
        <taxon>Arthropoda</taxon>
        <taxon>Chelicerata</taxon>
        <taxon>Arachnida</taxon>
        <taxon>Araneae</taxon>
        <taxon>Araneomorphae</taxon>
        <taxon>Entelegynae</taxon>
        <taxon>Araneoidea</taxon>
        <taxon>Araneidae</taxon>
        <taxon>Araneus</taxon>
    </lineage>
</organism>
<name>A0A4Y2N2J7_ARAVE</name>
<proteinExistence type="predicted"/>
<comment type="caution">
    <text evidence="1">The sequence shown here is derived from an EMBL/GenBank/DDBJ whole genome shotgun (WGS) entry which is preliminary data.</text>
</comment>
<evidence type="ECO:0000313" key="2">
    <source>
        <dbReference type="Proteomes" id="UP000499080"/>
    </source>
</evidence>
<dbReference type="OrthoDB" id="1728974at2759"/>
<protein>
    <submittedName>
        <fullName evidence="1">Uncharacterized protein</fullName>
    </submittedName>
</protein>
<accession>A0A4Y2N2J7</accession>
<reference evidence="1 2" key="1">
    <citation type="journal article" date="2019" name="Sci. Rep.">
        <title>Orb-weaving spider Araneus ventricosus genome elucidates the spidroin gene catalogue.</title>
        <authorList>
            <person name="Kono N."/>
            <person name="Nakamura H."/>
            <person name="Ohtoshi R."/>
            <person name="Moran D.A.P."/>
            <person name="Shinohara A."/>
            <person name="Yoshida Y."/>
            <person name="Fujiwara M."/>
            <person name="Mori M."/>
            <person name="Tomita M."/>
            <person name="Arakawa K."/>
        </authorList>
    </citation>
    <scope>NUCLEOTIDE SEQUENCE [LARGE SCALE GENOMIC DNA]</scope>
</reference>
<dbReference type="EMBL" id="BGPR01125678">
    <property type="protein sequence ID" value="GBN32810.1"/>
    <property type="molecule type" value="Genomic_DNA"/>
</dbReference>
<dbReference type="AlphaFoldDB" id="A0A4Y2N2J7"/>
<gene>
    <name evidence="1" type="ORF">AVEN_232166_1</name>
</gene>
<evidence type="ECO:0000313" key="1">
    <source>
        <dbReference type="EMBL" id="GBN32810.1"/>
    </source>
</evidence>
<dbReference type="Proteomes" id="UP000499080">
    <property type="component" value="Unassembled WGS sequence"/>
</dbReference>